<name>A0ABS6RZM7_9BACT</name>
<gene>
    <name evidence="1" type="ORF">HWQ67_08215</name>
</gene>
<proteinExistence type="predicted"/>
<protein>
    <submittedName>
        <fullName evidence="1">Uncharacterized protein</fullName>
    </submittedName>
</protein>
<reference evidence="1 2" key="1">
    <citation type="journal article" date="2020" name="J Geophys Res Biogeosci">
        <title>Magnetotaxis as an Adaptation to Enable Bacterial Shuttling of Microbial Sulfur and Sulfur Cycling Across Aquatic Oxic#Anoxic Interfaces.</title>
        <authorList>
            <person name="Li J."/>
            <person name="Liu P."/>
            <person name="Wang J."/>
            <person name="Roberts A.P."/>
            <person name="Pan Y."/>
        </authorList>
    </citation>
    <scope>NUCLEOTIDE SEQUENCE [LARGE SCALE GENOMIC DNA]</scope>
    <source>
        <strain evidence="1 2">MYR-1_YQ</strain>
    </source>
</reference>
<dbReference type="EMBL" id="JABXWD010000122">
    <property type="protein sequence ID" value="MBV6341568.1"/>
    <property type="molecule type" value="Genomic_DNA"/>
</dbReference>
<accession>A0ABS6RZM7</accession>
<sequence>MTVIHILGRPRRWRRRSRQAHGCGVDDSGKASNARIAGVSLLVCEKLLHVLIAPSCCDLIEIYVRQQTSAICYRN</sequence>
<evidence type="ECO:0000313" key="2">
    <source>
        <dbReference type="Proteomes" id="UP001196980"/>
    </source>
</evidence>
<evidence type="ECO:0000313" key="1">
    <source>
        <dbReference type="EMBL" id="MBV6341568.1"/>
    </source>
</evidence>
<organism evidence="1 2">
    <name type="scientific">Candidatus Magnetobacterium casense</name>
    <dbReference type="NCBI Taxonomy" id="1455061"/>
    <lineage>
        <taxon>Bacteria</taxon>
        <taxon>Pseudomonadati</taxon>
        <taxon>Nitrospirota</taxon>
        <taxon>Thermodesulfovibrionia</taxon>
        <taxon>Thermodesulfovibrionales</taxon>
        <taxon>Candidatus Magnetobacteriaceae</taxon>
        <taxon>Candidatus Magnetobacterium</taxon>
    </lineage>
</organism>
<dbReference type="Proteomes" id="UP001196980">
    <property type="component" value="Unassembled WGS sequence"/>
</dbReference>
<dbReference type="RefSeq" id="WP_218252201.1">
    <property type="nucleotide sequence ID" value="NZ_JABXWD010000122.1"/>
</dbReference>
<comment type="caution">
    <text evidence="1">The sequence shown here is derived from an EMBL/GenBank/DDBJ whole genome shotgun (WGS) entry which is preliminary data.</text>
</comment>
<keyword evidence="2" id="KW-1185">Reference proteome</keyword>